<dbReference type="Gene3D" id="2.30.30.40">
    <property type="entry name" value="SH3 Domains"/>
    <property type="match status" value="1"/>
</dbReference>
<dbReference type="EMBL" id="BLXX01000007">
    <property type="protein sequence ID" value="GFO60231.1"/>
    <property type="molecule type" value="Genomic_DNA"/>
</dbReference>
<keyword evidence="3" id="KW-1185">Reference proteome</keyword>
<gene>
    <name evidence="2" type="ORF">GMST_25560</name>
</gene>
<feature type="domain" description="SH3b" evidence="1">
    <location>
        <begin position="277"/>
        <end position="329"/>
    </location>
</feature>
<proteinExistence type="predicted"/>
<dbReference type="Proteomes" id="UP000556026">
    <property type="component" value="Unassembled WGS sequence"/>
</dbReference>
<dbReference type="AlphaFoldDB" id="A0A6V8MJQ4"/>
<dbReference type="InterPro" id="IPR003646">
    <property type="entry name" value="SH3-like_bac-type"/>
</dbReference>
<evidence type="ECO:0000313" key="3">
    <source>
        <dbReference type="Proteomes" id="UP000556026"/>
    </source>
</evidence>
<comment type="caution">
    <text evidence="2">The sequence shown here is derived from an EMBL/GenBank/DDBJ whole genome shotgun (WGS) entry which is preliminary data.</text>
</comment>
<accession>A0A6V8MJQ4</accession>
<evidence type="ECO:0000259" key="1">
    <source>
        <dbReference type="Pfam" id="PF08239"/>
    </source>
</evidence>
<evidence type="ECO:0000313" key="2">
    <source>
        <dbReference type="EMBL" id="GFO60231.1"/>
    </source>
</evidence>
<sequence>MLSVFVLCSCATGRNGELTWSSPQACIASYTTGGAILGATAGVLIALATGGGAKNTATKAGIGAAAGGAMAFAYAWGHCFAAFTKVKSAEDLPYSTVRKEIDYQPRQGTLTKIKELSVDPVAIAPGDKPSLNASYYVMTPEEKEVEITETIILKIFDPYKKKFVELGKSQEKVVVQPGKRKATSEIPIPPNAEEAKFFIAFRVDMDGKYDQKEVPLTITNDGAILAKAKDDLDRKGARVARVEAEHATPKPVELASAVGSKNLSSENVQQVEITAKVANLRVNPDASSKLVAKANRGEKFALQTTITVGGKKWCQVKLEDGASAWVSASLCKITE</sequence>
<protein>
    <recommendedName>
        <fullName evidence="1">SH3b domain-containing protein</fullName>
    </recommendedName>
</protein>
<dbReference type="Pfam" id="PF08239">
    <property type="entry name" value="SH3_3"/>
    <property type="match status" value="1"/>
</dbReference>
<name>A0A6V8MJQ4_9BACT</name>
<organism evidence="2 3">
    <name type="scientific">Geomonas silvestris</name>
    <dbReference type="NCBI Taxonomy" id="2740184"/>
    <lineage>
        <taxon>Bacteria</taxon>
        <taxon>Pseudomonadati</taxon>
        <taxon>Thermodesulfobacteriota</taxon>
        <taxon>Desulfuromonadia</taxon>
        <taxon>Geobacterales</taxon>
        <taxon>Geobacteraceae</taxon>
        <taxon>Geomonas</taxon>
    </lineage>
</organism>
<reference evidence="3" key="1">
    <citation type="submission" date="2020-06" db="EMBL/GenBank/DDBJ databases">
        <title>Draft genomic sequence of Geomonas sp. Red330.</title>
        <authorList>
            <person name="Itoh H."/>
            <person name="Zhenxing X."/>
            <person name="Ushijima N."/>
            <person name="Masuda Y."/>
            <person name="Shiratori Y."/>
            <person name="Senoo K."/>
        </authorList>
    </citation>
    <scope>NUCLEOTIDE SEQUENCE [LARGE SCALE GENOMIC DNA]</scope>
    <source>
        <strain evidence="3">Red330</strain>
    </source>
</reference>